<dbReference type="Proteomes" id="UP001189429">
    <property type="component" value="Unassembled WGS sequence"/>
</dbReference>
<evidence type="ECO:0000256" key="5">
    <source>
        <dbReference type="ARBA" id="ARBA00022898"/>
    </source>
</evidence>
<gene>
    <name evidence="9" type="ORF">PCOR1329_LOCUS62381</name>
</gene>
<dbReference type="InterPro" id="IPR015421">
    <property type="entry name" value="PyrdxlP-dep_Trfase_major"/>
</dbReference>
<dbReference type="Gene3D" id="3.40.640.10">
    <property type="entry name" value="Type I PLP-dependent aspartate aminotransferase-like (Major domain)"/>
    <property type="match status" value="1"/>
</dbReference>
<dbReference type="InterPro" id="IPR015424">
    <property type="entry name" value="PyrdxlP-dep_Trfase"/>
</dbReference>
<dbReference type="SUPFAM" id="SSF53383">
    <property type="entry name" value="PLP-dependent transferases"/>
    <property type="match status" value="1"/>
</dbReference>
<sequence length="697" mass="76995">MNPRLKDMEYAVRGEVPIRAEEIAAEMEACAASGQDHPFNFSSLLRCNIGNPQSVGQPPITYYRQVLSLVDSPSLLQKSSSWMFRRGTQIPSDVIERARSFSSSGSTGAYSHSQGLASVRRDVCDFIEARDGGPECDISNIFLLNGASAGITSVFTALLANPKDAVMVPVPQYPIYSALITLLGGKMIPYYLDEENDWGLSVEELQRAIGEARKKGQRPRALVMINPGNPTGQVLSEETLRMVARFCAKEKLLFLADEVYQENVYLPGSRFVSARKIAHELEQTSAGAERVELVSFHSTSKGLIGECGRRGGYMEFWNIDPQVHAQLYKLQSSQLCPNLDGQVMTGLMVRPPKPGEPSYRLFEEESSRIFGSLQRKAAALTARLNEVDGVTCNAAAGAMYAFPIELPRKAIEDAEAKGLAPDLMYCLSLLEATGIVTVPGTGFGQRPGQWHFRITFLPEEKDQARPRPRRLPRPPRGIRGEVRGLRPRGSYEARPRDRALHATASLGQAHQSEAGICTPDFVIKGRGSGPSKTIRDGRRLRSSSRCRFRKPLSVGHRPHPSFRPQVWRADLVPHYASRSPWAPRRRWPRAAGSPAAGVQAPPGPDSEKAFQGCAASSGLPFRPASARRRLPRRGLVSLVQPLSQRRVPVRYTSRVLRAAFQFCIAGRSVLRGIKSIRLYEPSALSNLDLNFLRKQLS</sequence>
<organism evidence="9 10">
    <name type="scientific">Prorocentrum cordatum</name>
    <dbReference type="NCBI Taxonomy" id="2364126"/>
    <lineage>
        <taxon>Eukaryota</taxon>
        <taxon>Sar</taxon>
        <taxon>Alveolata</taxon>
        <taxon>Dinophyceae</taxon>
        <taxon>Prorocentrales</taxon>
        <taxon>Prorocentraceae</taxon>
        <taxon>Prorocentrum</taxon>
    </lineage>
</organism>
<comment type="similarity">
    <text evidence="6">Belongs to the class-I pyridoxal-phosphate-dependent aminotransferase family. Alanine aminotransferase subfamily.</text>
</comment>
<evidence type="ECO:0000256" key="4">
    <source>
        <dbReference type="ARBA" id="ARBA00022679"/>
    </source>
</evidence>
<evidence type="ECO:0000256" key="1">
    <source>
        <dbReference type="ARBA" id="ARBA00001933"/>
    </source>
</evidence>
<dbReference type="PANTHER" id="PTHR11751">
    <property type="entry name" value="ALANINE AMINOTRANSFERASE"/>
    <property type="match status" value="1"/>
</dbReference>
<evidence type="ECO:0000313" key="9">
    <source>
        <dbReference type="EMBL" id="CAK0878709.1"/>
    </source>
</evidence>
<dbReference type="InterPro" id="IPR004839">
    <property type="entry name" value="Aminotransferase_I/II_large"/>
</dbReference>
<evidence type="ECO:0000313" key="10">
    <source>
        <dbReference type="Proteomes" id="UP001189429"/>
    </source>
</evidence>
<evidence type="ECO:0000256" key="3">
    <source>
        <dbReference type="ARBA" id="ARBA00022576"/>
    </source>
</evidence>
<dbReference type="PANTHER" id="PTHR11751:SF29">
    <property type="entry name" value="ALANINE TRANSAMINASE"/>
    <property type="match status" value="1"/>
</dbReference>
<keyword evidence="4" id="KW-0808">Transferase</keyword>
<evidence type="ECO:0000259" key="8">
    <source>
        <dbReference type="Pfam" id="PF00155"/>
    </source>
</evidence>
<dbReference type="CDD" id="cd00609">
    <property type="entry name" value="AAT_like"/>
    <property type="match status" value="1"/>
</dbReference>
<comment type="subunit">
    <text evidence="2">Homodimer.</text>
</comment>
<accession>A0ABN9VYG7</accession>
<keyword evidence="5" id="KW-0663">Pyridoxal phosphate</keyword>
<evidence type="ECO:0000256" key="7">
    <source>
        <dbReference type="SAM" id="MobiDB-lite"/>
    </source>
</evidence>
<proteinExistence type="inferred from homology"/>
<dbReference type="EMBL" id="CAUYUJ010017877">
    <property type="protein sequence ID" value="CAK0878709.1"/>
    <property type="molecule type" value="Genomic_DNA"/>
</dbReference>
<feature type="compositionally biased region" description="Basic and acidic residues" evidence="7">
    <location>
        <begin position="478"/>
        <end position="496"/>
    </location>
</feature>
<dbReference type="Gene3D" id="1.10.287.1970">
    <property type="match status" value="1"/>
</dbReference>
<feature type="domain" description="Aminotransferase class I/classII large" evidence="8">
    <location>
        <begin position="88"/>
        <end position="461"/>
    </location>
</feature>
<dbReference type="InterPro" id="IPR045088">
    <property type="entry name" value="ALAT1/2-like"/>
</dbReference>
<protein>
    <recommendedName>
        <fullName evidence="8">Aminotransferase class I/classII large domain-containing protein</fullName>
    </recommendedName>
</protein>
<keyword evidence="3" id="KW-0032">Aminotransferase</keyword>
<evidence type="ECO:0000256" key="2">
    <source>
        <dbReference type="ARBA" id="ARBA00011738"/>
    </source>
</evidence>
<evidence type="ECO:0000256" key="6">
    <source>
        <dbReference type="ARBA" id="ARBA00025785"/>
    </source>
</evidence>
<feature type="region of interest" description="Disordered" evidence="7">
    <location>
        <begin position="520"/>
        <end position="542"/>
    </location>
</feature>
<name>A0ABN9VYG7_9DINO</name>
<reference evidence="9" key="1">
    <citation type="submission" date="2023-10" db="EMBL/GenBank/DDBJ databases">
        <authorList>
            <person name="Chen Y."/>
            <person name="Shah S."/>
            <person name="Dougan E. K."/>
            <person name="Thang M."/>
            <person name="Chan C."/>
        </authorList>
    </citation>
    <scope>NUCLEOTIDE SEQUENCE [LARGE SCALE GENOMIC DNA]</scope>
</reference>
<dbReference type="InterPro" id="IPR015422">
    <property type="entry name" value="PyrdxlP-dep_Trfase_small"/>
</dbReference>
<keyword evidence="10" id="KW-1185">Reference proteome</keyword>
<comment type="cofactor">
    <cofactor evidence="1">
        <name>pyridoxal 5'-phosphate</name>
        <dbReference type="ChEBI" id="CHEBI:597326"/>
    </cofactor>
</comment>
<dbReference type="Pfam" id="PF00155">
    <property type="entry name" value="Aminotran_1_2"/>
    <property type="match status" value="1"/>
</dbReference>
<feature type="region of interest" description="Disordered" evidence="7">
    <location>
        <begin position="582"/>
        <end position="609"/>
    </location>
</feature>
<comment type="caution">
    <text evidence="9">The sequence shown here is derived from an EMBL/GenBank/DDBJ whole genome shotgun (WGS) entry which is preliminary data.</text>
</comment>
<dbReference type="Gene3D" id="3.90.1150.10">
    <property type="entry name" value="Aspartate Aminotransferase, domain 1"/>
    <property type="match status" value="1"/>
</dbReference>
<feature type="region of interest" description="Disordered" evidence="7">
    <location>
        <begin position="461"/>
        <end position="496"/>
    </location>
</feature>